<protein>
    <submittedName>
        <fullName evidence="2">Uncharacterized protein</fullName>
    </submittedName>
</protein>
<dbReference type="Proteomes" id="UP000254939">
    <property type="component" value="Unassembled WGS sequence"/>
</dbReference>
<sequence>MSKKTVFAIATAAVLLAAAIFIYRPEISTALVFAGVMLLAPGCTLWHLHKHRPEAKQKAKRCPT</sequence>
<reference evidence="2 3" key="1">
    <citation type="submission" date="2017-03" db="EMBL/GenBank/DDBJ databases">
        <title>Genome analysis of Rhizobial strains effectives or ineffectives for nitrogen fixation isolated from bean seeds.</title>
        <authorList>
            <person name="Peralta H."/>
            <person name="Aguilar-Vera A."/>
            <person name="Mora Y."/>
            <person name="Vargas-Lagunas C."/>
            <person name="Girard L."/>
            <person name="Mora J."/>
        </authorList>
    </citation>
    <scope>NUCLEOTIDE SEQUENCE [LARGE SCALE GENOMIC DNA]</scope>
    <source>
        <strain evidence="2 3">CCGM3</strain>
    </source>
</reference>
<comment type="caution">
    <text evidence="2">The sequence shown here is derived from an EMBL/GenBank/DDBJ whole genome shotgun (WGS) entry which is preliminary data.</text>
</comment>
<evidence type="ECO:0000256" key="1">
    <source>
        <dbReference type="SAM" id="Phobius"/>
    </source>
</evidence>
<keyword evidence="1" id="KW-0812">Transmembrane</keyword>
<keyword evidence="1" id="KW-0472">Membrane</keyword>
<dbReference type="AlphaFoldDB" id="A0A370KG18"/>
<proteinExistence type="predicted"/>
<keyword evidence="1" id="KW-1133">Transmembrane helix</keyword>
<accession>A0A370KG18</accession>
<gene>
    <name evidence="2" type="ORF">B5K06_29765</name>
</gene>
<name>A0A370KG18_9HYPH</name>
<feature type="transmembrane region" description="Helical" evidence="1">
    <location>
        <begin position="29"/>
        <end position="48"/>
    </location>
</feature>
<dbReference type="RefSeq" id="WP_114715537.1">
    <property type="nucleotide sequence ID" value="NZ_KZ857269.1"/>
</dbReference>
<dbReference type="OrthoDB" id="9783283at2"/>
<evidence type="ECO:0000313" key="3">
    <source>
        <dbReference type="Proteomes" id="UP000254939"/>
    </source>
</evidence>
<evidence type="ECO:0000313" key="2">
    <source>
        <dbReference type="EMBL" id="RDJ03581.1"/>
    </source>
</evidence>
<dbReference type="EMBL" id="NAAC01000042">
    <property type="protein sequence ID" value="RDJ03581.1"/>
    <property type="molecule type" value="Genomic_DNA"/>
</dbReference>
<organism evidence="2 3">
    <name type="scientific">Rhizobium grahamii</name>
    <dbReference type="NCBI Taxonomy" id="1120045"/>
    <lineage>
        <taxon>Bacteria</taxon>
        <taxon>Pseudomonadati</taxon>
        <taxon>Pseudomonadota</taxon>
        <taxon>Alphaproteobacteria</taxon>
        <taxon>Hyphomicrobiales</taxon>
        <taxon>Rhizobiaceae</taxon>
        <taxon>Rhizobium/Agrobacterium group</taxon>
        <taxon>Rhizobium</taxon>
    </lineage>
</organism>